<dbReference type="Pfam" id="PF17939">
    <property type="entry name" value="TetR_C_30"/>
    <property type="match status" value="1"/>
</dbReference>
<dbReference type="SUPFAM" id="SSF46689">
    <property type="entry name" value="Homeodomain-like"/>
    <property type="match status" value="1"/>
</dbReference>
<evidence type="ECO:0000313" key="7">
    <source>
        <dbReference type="Proteomes" id="UP001185927"/>
    </source>
</evidence>
<organism evidence="6 7">
    <name type="scientific">Rhodococcus globerulus</name>
    <dbReference type="NCBI Taxonomy" id="33008"/>
    <lineage>
        <taxon>Bacteria</taxon>
        <taxon>Bacillati</taxon>
        <taxon>Actinomycetota</taxon>
        <taxon>Actinomycetes</taxon>
        <taxon>Mycobacteriales</taxon>
        <taxon>Nocardiaceae</taxon>
        <taxon>Rhodococcus</taxon>
    </lineage>
</organism>
<protein>
    <submittedName>
        <fullName evidence="6">TetR family transcriptional regulator</fullName>
    </submittedName>
</protein>
<evidence type="ECO:0000256" key="2">
    <source>
        <dbReference type="ARBA" id="ARBA00023125"/>
    </source>
</evidence>
<evidence type="ECO:0000259" key="5">
    <source>
        <dbReference type="Pfam" id="PF17939"/>
    </source>
</evidence>
<evidence type="ECO:0000313" key="6">
    <source>
        <dbReference type="EMBL" id="MDV6270516.1"/>
    </source>
</evidence>
<dbReference type="InterPro" id="IPR009057">
    <property type="entry name" value="Homeodomain-like_sf"/>
</dbReference>
<accession>A0ABU4C218</accession>
<keyword evidence="2" id="KW-0238">DNA-binding</keyword>
<gene>
    <name evidence="6" type="ORF">R3Q16_28190</name>
</gene>
<dbReference type="InterPro" id="IPR041586">
    <property type="entry name" value="PsrA_TetR_C"/>
</dbReference>
<feature type="domain" description="PsrA tetracyclin repressor-like C-terminal" evidence="5">
    <location>
        <begin position="95"/>
        <end position="205"/>
    </location>
</feature>
<name>A0ABU4C218_RHOGO</name>
<dbReference type="Proteomes" id="UP001185927">
    <property type="component" value="Unassembled WGS sequence"/>
</dbReference>
<dbReference type="InterPro" id="IPR050109">
    <property type="entry name" value="HTH-type_TetR-like_transc_reg"/>
</dbReference>
<keyword evidence="1" id="KW-0805">Transcription regulation</keyword>
<dbReference type="Pfam" id="PF00440">
    <property type="entry name" value="TetR_N"/>
    <property type="match status" value="1"/>
</dbReference>
<dbReference type="PANTHER" id="PTHR30055:SF234">
    <property type="entry name" value="HTH-TYPE TRANSCRIPTIONAL REGULATOR BETI"/>
    <property type="match status" value="1"/>
</dbReference>
<dbReference type="InterPro" id="IPR001647">
    <property type="entry name" value="HTH_TetR"/>
</dbReference>
<evidence type="ECO:0000256" key="3">
    <source>
        <dbReference type="ARBA" id="ARBA00023163"/>
    </source>
</evidence>
<proteinExistence type="predicted"/>
<reference evidence="6 7" key="1">
    <citation type="submission" date="2023-10" db="EMBL/GenBank/DDBJ databases">
        <title>Development of a sustainable strategy for remediation of hydrocarbon-contaminated territories based on the waste exchange concept.</title>
        <authorList>
            <person name="Krivoruchko A."/>
        </authorList>
    </citation>
    <scope>NUCLEOTIDE SEQUENCE [LARGE SCALE GENOMIC DNA]</scope>
    <source>
        <strain evidence="6 7">IEGM 1203</strain>
    </source>
</reference>
<keyword evidence="7" id="KW-1185">Reference proteome</keyword>
<evidence type="ECO:0000259" key="4">
    <source>
        <dbReference type="Pfam" id="PF00440"/>
    </source>
</evidence>
<dbReference type="RefSeq" id="WP_095887133.1">
    <property type="nucleotide sequence ID" value="NZ_CP079698.1"/>
</dbReference>
<evidence type="ECO:0000256" key="1">
    <source>
        <dbReference type="ARBA" id="ARBA00023015"/>
    </source>
</evidence>
<dbReference type="Gene3D" id="1.10.357.10">
    <property type="entry name" value="Tetracycline Repressor, domain 2"/>
    <property type="match status" value="1"/>
</dbReference>
<dbReference type="PANTHER" id="PTHR30055">
    <property type="entry name" value="HTH-TYPE TRANSCRIPTIONAL REGULATOR RUTR"/>
    <property type="match status" value="1"/>
</dbReference>
<comment type="caution">
    <text evidence="6">The sequence shown here is derived from an EMBL/GenBank/DDBJ whole genome shotgun (WGS) entry which is preliminary data.</text>
</comment>
<feature type="domain" description="HTH tetR-type" evidence="4">
    <location>
        <begin position="17"/>
        <end position="64"/>
    </location>
</feature>
<sequence>MREASQLSVRERNPVELLQVAEQLFAVHGIDGVSLRQIGSAAGHRNPAVVQYHFGSKTALLQAILEYRLPPINAARLEFLDRMRSEGRQDELRALVESMVRPLVDLDPHTNHYVAFLARLMSDPEKRAGAYATTIDHVVSAQIAAEGIKAALTELSEPLRRHRHSMAVELMMHTIANRQSRMVAGEDQELTREEFETDLVDAMVGLLTAPPTFVEGR</sequence>
<keyword evidence="3" id="KW-0804">Transcription</keyword>
<dbReference type="EMBL" id="JAWLKB010000019">
    <property type="protein sequence ID" value="MDV6270516.1"/>
    <property type="molecule type" value="Genomic_DNA"/>
</dbReference>